<dbReference type="InterPro" id="IPR047731">
    <property type="entry name" value="Zinc_ribbon_put"/>
</dbReference>
<evidence type="ECO:0000313" key="3">
    <source>
        <dbReference type="EMBL" id="UOQ65719.1"/>
    </source>
</evidence>
<dbReference type="RefSeq" id="WP_245119699.1">
    <property type="nucleotide sequence ID" value="NZ_CP095061.1"/>
</dbReference>
<evidence type="ECO:0000313" key="4">
    <source>
        <dbReference type="Proteomes" id="UP000830401"/>
    </source>
</evidence>
<dbReference type="Proteomes" id="UP000830401">
    <property type="component" value="Chromosome"/>
</dbReference>
<accession>A0ABY4G517</accession>
<dbReference type="Pfam" id="PF21957">
    <property type="entry name" value="Zn_ribbon_16"/>
    <property type="match status" value="1"/>
</dbReference>
<proteinExistence type="predicted"/>
<reference evidence="3" key="1">
    <citation type="submission" date="2022-04" db="EMBL/GenBank/DDBJ databases">
        <title>Hymenobacter sp. isolated from the air.</title>
        <authorList>
            <person name="Won M."/>
            <person name="Lee C.-M."/>
            <person name="Woen H.-Y."/>
            <person name="Kwon S.-W."/>
        </authorList>
    </citation>
    <scope>NUCLEOTIDE SEQUENCE</scope>
    <source>
        <strain evidence="3">5420S-77</strain>
    </source>
</reference>
<dbReference type="NCBIfam" id="NF040506">
    <property type="entry name" value="PG0870_Nterm"/>
    <property type="match status" value="1"/>
</dbReference>
<feature type="domain" description="DUF6371" evidence="1">
    <location>
        <begin position="120"/>
        <end position="294"/>
    </location>
</feature>
<gene>
    <name evidence="3" type="ORF">MUN86_19650</name>
</gene>
<protein>
    <submittedName>
        <fullName evidence="3">DUF6371 domain-containing protein</fullName>
    </submittedName>
</protein>
<dbReference type="EMBL" id="CP095061">
    <property type="protein sequence ID" value="UOQ65719.1"/>
    <property type="molecule type" value="Genomic_DNA"/>
</dbReference>
<organism evidence="3 4">
    <name type="scientific">Hymenobacter volaticus</name>
    <dbReference type="NCBI Taxonomy" id="2932254"/>
    <lineage>
        <taxon>Bacteria</taxon>
        <taxon>Pseudomonadati</taxon>
        <taxon>Bacteroidota</taxon>
        <taxon>Cytophagia</taxon>
        <taxon>Cytophagales</taxon>
        <taxon>Hymenobacteraceae</taxon>
        <taxon>Hymenobacter</taxon>
    </lineage>
</organism>
<name>A0ABY4G517_9BACT</name>
<feature type="domain" description="Zinc beta-ribbon finger putative" evidence="2">
    <location>
        <begin position="7"/>
        <end position="63"/>
    </location>
</feature>
<keyword evidence="4" id="KW-1185">Reference proteome</keyword>
<dbReference type="InterPro" id="IPR045951">
    <property type="entry name" value="DUF6371"/>
</dbReference>
<evidence type="ECO:0000259" key="1">
    <source>
        <dbReference type="Pfam" id="PF19898"/>
    </source>
</evidence>
<sequence>MRFSSARFQLQRYAGARTRFTCPKCHTSKTFTRWIDTVTNELLPEQFGSCDRADKCGYFNSPYISGLNELSYYQETQQVEKQPISNLRPLKSAKPKRALPPLCFIPEEVVEQTKRRYSSNVFAQLLLNHFGAGVATDLLCRFDVGTSAHWPGATIFWQRDKLGRARGGQVVLFDAQGHTVKEDAPNGRTKRCTDWVHTAYAAHCRKHNLSQPSWLISYLDPNNEVQKSPSLYGLAQVSNISADSPVAIVESTKTAIICTPYLPAFTWLAVGGLTYLNADRLRSVREHPITLYPDASTDGSAYRRWSEKAAELNQAGFRIQVADVLERQANNAQKVAGFDLADLLLEQWPGYPPSWDQ</sequence>
<evidence type="ECO:0000259" key="2">
    <source>
        <dbReference type="Pfam" id="PF21957"/>
    </source>
</evidence>
<dbReference type="Pfam" id="PF19898">
    <property type="entry name" value="DUF6371"/>
    <property type="match status" value="1"/>
</dbReference>